<dbReference type="InterPro" id="IPR037682">
    <property type="entry name" value="TonB_C"/>
</dbReference>
<keyword evidence="9 11" id="KW-0472">Membrane</keyword>
<dbReference type="PANTHER" id="PTHR33446">
    <property type="entry name" value="PROTEIN TONB-RELATED"/>
    <property type="match status" value="1"/>
</dbReference>
<evidence type="ECO:0000313" key="13">
    <source>
        <dbReference type="EMBL" id="QSE98185.1"/>
    </source>
</evidence>
<evidence type="ECO:0000256" key="7">
    <source>
        <dbReference type="ARBA" id="ARBA00022927"/>
    </source>
</evidence>
<accession>A0A975A1F3</accession>
<dbReference type="Pfam" id="PF03544">
    <property type="entry name" value="TonB_C"/>
    <property type="match status" value="1"/>
</dbReference>
<comment type="subcellular location">
    <subcellularLocation>
        <location evidence="1">Cell inner membrane</location>
        <topology evidence="1">Single-pass membrane protein</topology>
        <orientation evidence="1">Periplasmic side</orientation>
    </subcellularLocation>
</comment>
<dbReference type="Gene3D" id="3.30.1150.10">
    <property type="match status" value="1"/>
</dbReference>
<evidence type="ECO:0000256" key="4">
    <source>
        <dbReference type="ARBA" id="ARBA00022475"/>
    </source>
</evidence>
<dbReference type="KEGG" id="fuv:JR347_03645"/>
<dbReference type="GO" id="GO:0015031">
    <property type="term" value="P:protein transport"/>
    <property type="evidence" value="ECO:0007669"/>
    <property type="project" value="UniProtKB-KW"/>
</dbReference>
<protein>
    <submittedName>
        <fullName evidence="13">Energy transducer TonB</fullName>
    </submittedName>
</protein>
<comment type="similarity">
    <text evidence="2">Belongs to the TonB family.</text>
</comment>
<evidence type="ECO:0000259" key="12">
    <source>
        <dbReference type="PROSITE" id="PS52015"/>
    </source>
</evidence>
<keyword evidence="7" id="KW-0653">Protein transport</keyword>
<evidence type="ECO:0000256" key="8">
    <source>
        <dbReference type="ARBA" id="ARBA00022989"/>
    </source>
</evidence>
<dbReference type="GO" id="GO:0055085">
    <property type="term" value="P:transmembrane transport"/>
    <property type="evidence" value="ECO:0007669"/>
    <property type="project" value="InterPro"/>
</dbReference>
<feature type="domain" description="TonB C-terminal" evidence="12">
    <location>
        <begin position="137"/>
        <end position="227"/>
    </location>
</feature>
<dbReference type="RefSeq" id="WP_205722693.1">
    <property type="nucleotide sequence ID" value="NZ_CP070608.1"/>
</dbReference>
<dbReference type="GO" id="GO:0015891">
    <property type="term" value="P:siderophore transport"/>
    <property type="evidence" value="ECO:0007669"/>
    <property type="project" value="InterPro"/>
</dbReference>
<keyword evidence="6 11" id="KW-0812">Transmembrane</keyword>
<keyword evidence="4" id="KW-1003">Cell membrane</keyword>
<evidence type="ECO:0000256" key="6">
    <source>
        <dbReference type="ARBA" id="ARBA00022692"/>
    </source>
</evidence>
<evidence type="ECO:0000256" key="10">
    <source>
        <dbReference type="SAM" id="MobiDB-lite"/>
    </source>
</evidence>
<feature type="compositionally biased region" description="Basic and acidic residues" evidence="10">
    <location>
        <begin position="64"/>
        <end position="80"/>
    </location>
</feature>
<evidence type="ECO:0000256" key="3">
    <source>
        <dbReference type="ARBA" id="ARBA00022448"/>
    </source>
</evidence>
<feature type="transmembrane region" description="Helical" evidence="11">
    <location>
        <begin position="16"/>
        <end position="34"/>
    </location>
</feature>
<dbReference type="PANTHER" id="PTHR33446:SF2">
    <property type="entry name" value="PROTEIN TONB"/>
    <property type="match status" value="1"/>
</dbReference>
<dbReference type="AlphaFoldDB" id="A0A975A1F3"/>
<keyword evidence="14" id="KW-1185">Reference proteome</keyword>
<dbReference type="InterPro" id="IPR003538">
    <property type="entry name" value="TonB"/>
</dbReference>
<feature type="compositionally biased region" description="Basic and acidic residues" evidence="10">
    <location>
        <begin position="87"/>
        <end position="102"/>
    </location>
</feature>
<evidence type="ECO:0000256" key="11">
    <source>
        <dbReference type="SAM" id="Phobius"/>
    </source>
</evidence>
<dbReference type="Proteomes" id="UP000662783">
    <property type="component" value="Chromosome"/>
</dbReference>
<dbReference type="EMBL" id="CP070608">
    <property type="protein sequence ID" value="QSE98185.1"/>
    <property type="molecule type" value="Genomic_DNA"/>
</dbReference>
<dbReference type="PRINTS" id="PR01374">
    <property type="entry name" value="TONBPROTEIN"/>
</dbReference>
<dbReference type="InterPro" id="IPR051045">
    <property type="entry name" value="TonB-dependent_transducer"/>
</dbReference>
<dbReference type="GO" id="GO:0031992">
    <property type="term" value="F:energy transducer activity"/>
    <property type="evidence" value="ECO:0007669"/>
    <property type="project" value="InterPro"/>
</dbReference>
<dbReference type="GO" id="GO:0030288">
    <property type="term" value="C:outer membrane-bounded periplasmic space"/>
    <property type="evidence" value="ECO:0007669"/>
    <property type="project" value="InterPro"/>
</dbReference>
<dbReference type="GO" id="GO:0098797">
    <property type="term" value="C:plasma membrane protein complex"/>
    <property type="evidence" value="ECO:0007669"/>
    <property type="project" value="TreeGrafter"/>
</dbReference>
<feature type="region of interest" description="Disordered" evidence="10">
    <location>
        <begin position="64"/>
        <end position="109"/>
    </location>
</feature>
<proteinExistence type="inferred from homology"/>
<dbReference type="InterPro" id="IPR006260">
    <property type="entry name" value="TonB/TolA_C"/>
</dbReference>
<reference evidence="13" key="1">
    <citation type="submission" date="2021-02" db="EMBL/GenBank/DDBJ databases">
        <title>Fulvivirga sp. S481 isolated from sea water.</title>
        <authorList>
            <person name="Bae S.S."/>
            <person name="Baek K."/>
        </authorList>
    </citation>
    <scope>NUCLEOTIDE SEQUENCE</scope>
    <source>
        <strain evidence="13">S481</strain>
    </source>
</reference>
<keyword evidence="8 11" id="KW-1133">Transmembrane helix</keyword>
<sequence length="227" mass="25900">MEKRKNPEKELRNKQGLFFNMGLLIALTLCVAAFEYEVEEKIVHVPELEVDKVDIYLPPITEHKIPEPPKPKLKMPDPTRVKAAPPDPKDFEPLLEPKKDESPTDLLGEPRYLEDIPEDDLPEVPFDWVEEMPKPKGGYEAFYQFISKHLKYPALARRMGISGKISAQFVVDEKGNLIDIQILKGIGAGCDEEVLRLLEKAPKWNPGKQRGVPVKVKTILPIEFRLD</sequence>
<dbReference type="NCBIfam" id="TIGR01352">
    <property type="entry name" value="tonB_Cterm"/>
    <property type="match status" value="1"/>
</dbReference>
<evidence type="ECO:0000256" key="1">
    <source>
        <dbReference type="ARBA" id="ARBA00004383"/>
    </source>
</evidence>
<evidence type="ECO:0000256" key="5">
    <source>
        <dbReference type="ARBA" id="ARBA00022519"/>
    </source>
</evidence>
<evidence type="ECO:0000256" key="9">
    <source>
        <dbReference type="ARBA" id="ARBA00023136"/>
    </source>
</evidence>
<organism evidence="13 14">
    <name type="scientific">Fulvivirga lutea</name>
    <dbReference type="NCBI Taxonomy" id="2810512"/>
    <lineage>
        <taxon>Bacteria</taxon>
        <taxon>Pseudomonadati</taxon>
        <taxon>Bacteroidota</taxon>
        <taxon>Cytophagia</taxon>
        <taxon>Cytophagales</taxon>
        <taxon>Fulvivirgaceae</taxon>
        <taxon>Fulvivirga</taxon>
    </lineage>
</organism>
<keyword evidence="3" id="KW-0813">Transport</keyword>
<name>A0A975A1F3_9BACT</name>
<gene>
    <name evidence="13" type="ORF">JR347_03645</name>
</gene>
<dbReference type="PROSITE" id="PS52015">
    <property type="entry name" value="TONB_CTD"/>
    <property type="match status" value="1"/>
</dbReference>
<evidence type="ECO:0000313" key="14">
    <source>
        <dbReference type="Proteomes" id="UP000662783"/>
    </source>
</evidence>
<evidence type="ECO:0000256" key="2">
    <source>
        <dbReference type="ARBA" id="ARBA00006555"/>
    </source>
</evidence>
<dbReference type="SUPFAM" id="SSF74653">
    <property type="entry name" value="TolA/TonB C-terminal domain"/>
    <property type="match status" value="1"/>
</dbReference>
<keyword evidence="5" id="KW-0997">Cell inner membrane</keyword>